<evidence type="ECO:0000313" key="4">
    <source>
        <dbReference type="Proteomes" id="UP001165641"/>
    </source>
</evidence>
<organism evidence="3 4">
    <name type="scientific">Paracoccus onchidii</name>
    <dbReference type="NCBI Taxonomy" id="3017813"/>
    <lineage>
        <taxon>Bacteria</taxon>
        <taxon>Pseudomonadati</taxon>
        <taxon>Pseudomonadota</taxon>
        <taxon>Alphaproteobacteria</taxon>
        <taxon>Rhodobacterales</taxon>
        <taxon>Paracoccaceae</taxon>
        <taxon>Paracoccus</taxon>
    </lineage>
</organism>
<feature type="region of interest" description="Disordered" evidence="2">
    <location>
        <begin position="259"/>
        <end position="281"/>
    </location>
</feature>
<sequence>MTFDPATQAISRFVGLLELIVDGDRMRQEFLEFQRNPPPEPDGNAFPGISVKLLIEHSLPEYDPALFQRIPAPDAGNPGGQPDYFYIATYAPLPVGTASFPEPGDLATLPAADPGAVTTTVITPPVALPSPPGIPLVDGAPGSIVSVTLQVIAINDDDLVVDGSGSHFVNPEQLHLVLNQMEDLADALAGFDIPEMPEMSDWMPFAQAVLTQFDGVGGEALPETAQSHVLRADDAAGIVVDGRTADEASEWTDHLPAYLRPDDDVASNGADEPDAAAPEGHETVIRTSSGMDGKVETSHLAEHDFSRDFPGRNTDGSASDSGHHLIAGGNSAINEIGVASQWIDAPLIVVRGDVAKVHAVSQTNVLLEHDSVNGKAVTQPSNAMNVAEITQTPVPASGAAEGLPSSWSLFRLEATLYQVNWIKQVTYLTDYDRVEMTYSAQMTMLVTGENDAVNSTILNELGYRFDVIFVAGDMVDATIISQKNILHDSDLVTGAAVTSSPDGVSLADNLLFNSVTIETKGVDSFASMSDDLARAADDLAKGANTLAENLLDEAMTSARDTALALQIDGDLIRVNVFEQENIIGDADQLRLDMAQLQAELAQEASLIAGSNLLVNTATVTEYGIDSTIMAGGKVYDDAMIHQAEWFDSDAPVDGVRLAELTNDAVAAFLSEELPHGTEAVEAIAATSDYDTASNLDVMQGVLA</sequence>
<feature type="coiled-coil region" evidence="1">
    <location>
        <begin position="579"/>
        <end position="606"/>
    </location>
</feature>
<evidence type="ECO:0000256" key="2">
    <source>
        <dbReference type="SAM" id="MobiDB-lite"/>
    </source>
</evidence>
<comment type="caution">
    <text evidence="3">The sequence shown here is derived from an EMBL/GenBank/DDBJ whole genome shotgun (WGS) entry which is preliminary data.</text>
</comment>
<accession>A0ABT4ZJM6</accession>
<protein>
    <submittedName>
        <fullName evidence="3">Uncharacterized protein</fullName>
    </submittedName>
</protein>
<evidence type="ECO:0000256" key="1">
    <source>
        <dbReference type="SAM" id="Coils"/>
    </source>
</evidence>
<name>A0ABT4ZJM6_9RHOB</name>
<reference evidence="3" key="1">
    <citation type="submission" date="2022-12" db="EMBL/GenBank/DDBJ databases">
        <title>Paracoccus onchidii sp. nov., isolated from a marine invertebrate from the South China Sea.</title>
        <authorList>
            <person name="Xu S."/>
            <person name="Liu Z."/>
            <person name="Xu Y."/>
        </authorList>
    </citation>
    <scope>NUCLEOTIDE SEQUENCE</scope>
    <source>
        <strain evidence="3">Z330</strain>
    </source>
</reference>
<keyword evidence="1" id="KW-0175">Coiled coil</keyword>
<evidence type="ECO:0000313" key="3">
    <source>
        <dbReference type="EMBL" id="MDB6179572.1"/>
    </source>
</evidence>
<keyword evidence="4" id="KW-1185">Reference proteome</keyword>
<proteinExistence type="predicted"/>
<feature type="region of interest" description="Disordered" evidence="2">
    <location>
        <begin position="303"/>
        <end position="323"/>
    </location>
</feature>
<gene>
    <name evidence="3" type="ORF">PAF17_19060</name>
</gene>
<dbReference type="RefSeq" id="WP_271890667.1">
    <property type="nucleotide sequence ID" value="NZ_JAQBIE010000042.1"/>
</dbReference>
<dbReference type="Proteomes" id="UP001165641">
    <property type="component" value="Unassembled WGS sequence"/>
</dbReference>
<dbReference type="EMBL" id="JAQBIE010000042">
    <property type="protein sequence ID" value="MDB6179572.1"/>
    <property type="molecule type" value="Genomic_DNA"/>
</dbReference>